<evidence type="ECO:0000313" key="2">
    <source>
        <dbReference type="Proteomes" id="UP000308600"/>
    </source>
</evidence>
<reference evidence="1 2" key="1">
    <citation type="journal article" date="2019" name="Nat. Ecol. Evol.">
        <title>Megaphylogeny resolves global patterns of mushroom evolution.</title>
        <authorList>
            <person name="Varga T."/>
            <person name="Krizsan K."/>
            <person name="Foldi C."/>
            <person name="Dima B."/>
            <person name="Sanchez-Garcia M."/>
            <person name="Sanchez-Ramirez S."/>
            <person name="Szollosi G.J."/>
            <person name="Szarkandi J.G."/>
            <person name="Papp V."/>
            <person name="Albert L."/>
            <person name="Andreopoulos W."/>
            <person name="Angelini C."/>
            <person name="Antonin V."/>
            <person name="Barry K.W."/>
            <person name="Bougher N.L."/>
            <person name="Buchanan P."/>
            <person name="Buyck B."/>
            <person name="Bense V."/>
            <person name="Catcheside P."/>
            <person name="Chovatia M."/>
            <person name="Cooper J."/>
            <person name="Damon W."/>
            <person name="Desjardin D."/>
            <person name="Finy P."/>
            <person name="Geml J."/>
            <person name="Haridas S."/>
            <person name="Hughes K."/>
            <person name="Justo A."/>
            <person name="Karasinski D."/>
            <person name="Kautmanova I."/>
            <person name="Kiss B."/>
            <person name="Kocsube S."/>
            <person name="Kotiranta H."/>
            <person name="LaButti K.M."/>
            <person name="Lechner B.E."/>
            <person name="Liimatainen K."/>
            <person name="Lipzen A."/>
            <person name="Lukacs Z."/>
            <person name="Mihaltcheva S."/>
            <person name="Morgado L.N."/>
            <person name="Niskanen T."/>
            <person name="Noordeloos M.E."/>
            <person name="Ohm R.A."/>
            <person name="Ortiz-Santana B."/>
            <person name="Ovrebo C."/>
            <person name="Racz N."/>
            <person name="Riley R."/>
            <person name="Savchenko A."/>
            <person name="Shiryaev A."/>
            <person name="Soop K."/>
            <person name="Spirin V."/>
            <person name="Szebenyi C."/>
            <person name="Tomsovsky M."/>
            <person name="Tulloss R.E."/>
            <person name="Uehling J."/>
            <person name="Grigoriev I.V."/>
            <person name="Vagvolgyi C."/>
            <person name="Papp T."/>
            <person name="Martin F.M."/>
            <person name="Miettinen O."/>
            <person name="Hibbett D.S."/>
            <person name="Nagy L.G."/>
        </authorList>
    </citation>
    <scope>NUCLEOTIDE SEQUENCE [LARGE SCALE GENOMIC DNA]</scope>
    <source>
        <strain evidence="1 2">NL-1719</strain>
    </source>
</reference>
<accession>A0ACD3APW3</accession>
<name>A0ACD3APW3_9AGAR</name>
<gene>
    <name evidence="1" type="ORF">BDN72DRAFT_960587</name>
</gene>
<proteinExistence type="predicted"/>
<dbReference type="EMBL" id="ML208362">
    <property type="protein sequence ID" value="TFK67983.1"/>
    <property type="molecule type" value="Genomic_DNA"/>
</dbReference>
<sequence>MEVIISQLQRMTSLPTLCRYDISVIANEGKRNTGFGAQIQQTTIFARLLVAGQVVQVEQGSPVLREDTMHFNSWQLGGLFPFRWGPTSFAIYVGFKNSHQEGTLLEAKFHPSRFVQDGYTLDIVSSKSLQDAYSLSIEAQLFTHRQCVDISHNTKHKTTSLRITTSSDQRRESLDTERRLLQKLVDSPVGKARADALITNGFRLIPHFNLEHTDYTQYLGLAIQALSAGCAHAPNHSQSHRLPHIALCLLLFRRCTFPNGDSFVGKAFDALKRLEVITDPDNGFEESSIHSILLVLQKHARPDYVMLTFRILAPSICALAKKDQTNPACLAFSALLAIQLAPAAKETSTILDSTLAIITPLIDDIGEVLILRAAKCIDLHFSGGDIGRGVVTAAIESVQTHFLKHENAKVMHREWLGRFVGLVIPFLETPGENMTVTELTRFIAFLDWAISLGVKSVPNGSSLVERRVWMQTGLWLFFGNNLANEASQGLKEVIQFVYREYPDIGDLGVEFLEDQMFCIRYGEVTRGFVRPGSLVAMNDFLEYSLSTKPHDHTTLIRVIIGATIARTFGYPVAMKGYELLMSGAELFDFTWAILPMRDSQLLTHPRITSDAISYALASSYHDLAIEWIDQSSCLVWGRIIRFQSSFTQVAAVNSRLAEELTEMAAKLLGSPNDGGPSTGDNGRHISYVRRWTAAVEEVRKLPGLDRFFRPRVFEEIQSVVDTLGGPVVYLTINRFSCDALCVLPNLGEAIHIPLPQLRLGEVQEMGTWFRNLIYGAGTEEVHLDTDGSRKGRLVKDHKFPHKQSVRREYVSFPTILGYLWRTIVKPVLDGLAISRSELTSAKDLPRLWWCPCAYLDALPIHAAGLYNGDSKDSIMNYVVSSYILSPSLTSHITRAEATTPNPHFLAVANPSGCGLPGTEWELEIIRKHIGDAGPTTELVGTSVTPDAVKQGMQAASWVHFACHGVNVDARPLPDNVTVNGSMDSYLILANHARLTVTAISKLKLPQAQFAFLSACETAQEGLICYGESPHIAAAMLVAGFRCVVGTMWRISDYHAPLLADRFYQKMFEGAPGRVPDYRLSAYALHDAVKALRAEQNPDFRIWVPFCHFGTAHMFCTD</sequence>
<protein>
    <submittedName>
        <fullName evidence="1">Uncharacterized protein</fullName>
    </submittedName>
</protein>
<keyword evidence="2" id="KW-1185">Reference proteome</keyword>
<organism evidence="1 2">
    <name type="scientific">Pluteus cervinus</name>
    <dbReference type="NCBI Taxonomy" id="181527"/>
    <lineage>
        <taxon>Eukaryota</taxon>
        <taxon>Fungi</taxon>
        <taxon>Dikarya</taxon>
        <taxon>Basidiomycota</taxon>
        <taxon>Agaricomycotina</taxon>
        <taxon>Agaricomycetes</taxon>
        <taxon>Agaricomycetidae</taxon>
        <taxon>Agaricales</taxon>
        <taxon>Pluteineae</taxon>
        <taxon>Pluteaceae</taxon>
        <taxon>Pluteus</taxon>
    </lineage>
</organism>
<evidence type="ECO:0000313" key="1">
    <source>
        <dbReference type="EMBL" id="TFK67983.1"/>
    </source>
</evidence>
<dbReference type="Proteomes" id="UP000308600">
    <property type="component" value="Unassembled WGS sequence"/>
</dbReference>